<dbReference type="InterPro" id="IPR038324">
    <property type="entry name" value="Rpb4/RPC9_sf"/>
</dbReference>
<evidence type="ECO:0000256" key="2">
    <source>
        <dbReference type="ARBA" id="ARBA00023242"/>
    </source>
</evidence>
<keyword evidence="6" id="KW-1185">Reference proteome</keyword>
<proteinExistence type="inferred from homology"/>
<comment type="caution">
    <text evidence="5">The sequence shown here is derived from an EMBL/GenBank/DDBJ whole genome shotgun (WGS) entry which is preliminary data.</text>
</comment>
<dbReference type="Proteomes" id="UP001479436">
    <property type="component" value="Unassembled WGS sequence"/>
</dbReference>
<name>A0ABR2W5Y8_9FUNG</name>
<dbReference type="SUPFAM" id="SSF47819">
    <property type="entry name" value="HRDC-like"/>
    <property type="match status" value="1"/>
</dbReference>
<dbReference type="SMART" id="SM00657">
    <property type="entry name" value="RPOL4c"/>
    <property type="match status" value="1"/>
</dbReference>
<comment type="similarity">
    <text evidence="3">Belongs to the eukaryotic RPB4 RNA polymerase subunit family.</text>
</comment>
<dbReference type="Pfam" id="PF03874">
    <property type="entry name" value="RNA_pol_Rpb4"/>
    <property type="match status" value="1"/>
</dbReference>
<keyword evidence="2" id="KW-0539">Nucleus</keyword>
<dbReference type="InterPro" id="IPR045222">
    <property type="entry name" value="Rpb4-like"/>
</dbReference>
<feature type="domain" description="RNA polymerase Rpb4/RPC9 core" evidence="4">
    <location>
        <begin position="25"/>
        <end position="142"/>
    </location>
</feature>
<accession>A0ABR2W5Y8</accession>
<sequence length="143" mass="16277">MSASAKKLRRGQLEEEDASQLKLGEEFQSAQCLFISEVKILLEAQRDAKVDEVGEKSLTSVFQKTMNYVQQFSRFTNRDTVREVRQLLSKQQLEQFEMAQIANLVCEDADEAKALVPSLTARKDDDGLQALLNEMLTLKKFQS</sequence>
<organism evidence="5 6">
    <name type="scientific">Basidiobolus ranarum</name>
    <dbReference type="NCBI Taxonomy" id="34480"/>
    <lineage>
        <taxon>Eukaryota</taxon>
        <taxon>Fungi</taxon>
        <taxon>Fungi incertae sedis</taxon>
        <taxon>Zoopagomycota</taxon>
        <taxon>Entomophthoromycotina</taxon>
        <taxon>Basidiobolomycetes</taxon>
        <taxon>Basidiobolales</taxon>
        <taxon>Basidiobolaceae</taxon>
        <taxon>Basidiobolus</taxon>
    </lineage>
</organism>
<dbReference type="InterPro" id="IPR006590">
    <property type="entry name" value="RNA_pol_Rpb4/RPC9_core"/>
</dbReference>
<reference evidence="5 6" key="1">
    <citation type="submission" date="2023-04" db="EMBL/GenBank/DDBJ databases">
        <title>Genome of Basidiobolus ranarum AG-B5.</title>
        <authorList>
            <person name="Stajich J.E."/>
            <person name="Carter-House D."/>
            <person name="Gryganskyi A."/>
        </authorList>
    </citation>
    <scope>NUCLEOTIDE SEQUENCE [LARGE SCALE GENOMIC DNA]</scope>
    <source>
        <strain evidence="5 6">AG-B5</strain>
    </source>
</reference>
<dbReference type="PANTHER" id="PTHR21297">
    <property type="entry name" value="DNA-DIRECTED RNA POLYMERASE II"/>
    <property type="match status" value="1"/>
</dbReference>
<gene>
    <name evidence="5" type="primary">RPB4</name>
    <name evidence="5" type="ORF">K7432_003715</name>
</gene>
<evidence type="ECO:0000313" key="6">
    <source>
        <dbReference type="Proteomes" id="UP001479436"/>
    </source>
</evidence>
<comment type="subcellular location">
    <subcellularLocation>
        <location evidence="1">Nucleus</location>
    </subcellularLocation>
</comment>
<evidence type="ECO:0000259" key="4">
    <source>
        <dbReference type="SMART" id="SM00657"/>
    </source>
</evidence>
<dbReference type="Gene3D" id="1.20.1250.40">
    <property type="match status" value="1"/>
</dbReference>
<protein>
    <submittedName>
        <fullName evidence="5">RNA polymerase B</fullName>
    </submittedName>
</protein>
<dbReference type="InterPro" id="IPR005574">
    <property type="entry name" value="Rpb4/RPC9"/>
</dbReference>
<dbReference type="EMBL" id="JASJQH010006992">
    <property type="protein sequence ID" value="KAK9721075.1"/>
    <property type="molecule type" value="Genomic_DNA"/>
</dbReference>
<dbReference type="InterPro" id="IPR010997">
    <property type="entry name" value="HRDC-like_sf"/>
</dbReference>
<evidence type="ECO:0000313" key="5">
    <source>
        <dbReference type="EMBL" id="KAK9721075.1"/>
    </source>
</evidence>
<evidence type="ECO:0000256" key="1">
    <source>
        <dbReference type="ARBA" id="ARBA00004123"/>
    </source>
</evidence>
<evidence type="ECO:0000256" key="3">
    <source>
        <dbReference type="ARBA" id="ARBA00025724"/>
    </source>
</evidence>